<organism evidence="2 3">
    <name type="scientific">Lasiosphaeria ovina</name>
    <dbReference type="NCBI Taxonomy" id="92902"/>
    <lineage>
        <taxon>Eukaryota</taxon>
        <taxon>Fungi</taxon>
        <taxon>Dikarya</taxon>
        <taxon>Ascomycota</taxon>
        <taxon>Pezizomycotina</taxon>
        <taxon>Sordariomycetes</taxon>
        <taxon>Sordariomycetidae</taxon>
        <taxon>Sordariales</taxon>
        <taxon>Lasiosphaeriaceae</taxon>
        <taxon>Lasiosphaeria</taxon>
    </lineage>
</organism>
<protein>
    <recommendedName>
        <fullName evidence="4">F-box domain-containing protein</fullName>
    </recommendedName>
</protein>
<evidence type="ECO:0000313" key="2">
    <source>
        <dbReference type="EMBL" id="KAK3376989.1"/>
    </source>
</evidence>
<sequence>MAHHGLQAANEQLRAANLEIGRLLRMKPLHMSSDGHGSRHNLHYDQNTPTALDQERPDWDQRMELNSNVVDSPESLNQALVRAKSSKAKLESIQSLHWRRVDEVSRPHLRNLALLDLPDEILLDIFQRVERNDGFCSELASDFRRSHAIWTPSQGIKALRLLLVRMVYLNFSQESLTRLVEISRHPTISKGVRAVKVLHFHNSWFVDMEKFIDYYAKVADRQTNIYENRREAKLETQVQEEQAQEDQQYRAHVEEVYDRHRELLEKQDSLLQSGSFYRAVGSAIARMPCARTLTFDDSYFRRSGPNLQAQLMMPGVDMWEWLAICMLQPLNGHAAINGQLDTLDYQCVIPLIDFVRQAGAFVVSLTFTLDSLGRPLDLVPGPELRPVFSFGMQQLRAFTLKLGHRPIRRIDNGEDESVTLHGFLSACLDTSSLRTLSLNMCNGQDSPLRLGQIFSQNQKKMDAVYLAECALDGADLAAFVGRLPKAMSLIFLCHIRLLAGSWKASLDAFRAKQPRNASPMGVQGAECEGMTRKEYNRIFERSVGITSEADRFILSSGEEDRNPIQKFEDGEFDSDSDDE</sequence>
<dbReference type="Proteomes" id="UP001287356">
    <property type="component" value="Unassembled WGS sequence"/>
</dbReference>
<gene>
    <name evidence="2" type="ORF">B0T24DRAFT_656741</name>
</gene>
<reference evidence="2" key="1">
    <citation type="journal article" date="2023" name="Mol. Phylogenet. Evol.">
        <title>Genome-scale phylogeny and comparative genomics of the fungal order Sordariales.</title>
        <authorList>
            <person name="Hensen N."/>
            <person name="Bonometti L."/>
            <person name="Westerberg I."/>
            <person name="Brannstrom I.O."/>
            <person name="Guillou S."/>
            <person name="Cros-Aarteil S."/>
            <person name="Calhoun S."/>
            <person name="Haridas S."/>
            <person name="Kuo A."/>
            <person name="Mondo S."/>
            <person name="Pangilinan J."/>
            <person name="Riley R."/>
            <person name="LaButti K."/>
            <person name="Andreopoulos B."/>
            <person name="Lipzen A."/>
            <person name="Chen C."/>
            <person name="Yan M."/>
            <person name="Daum C."/>
            <person name="Ng V."/>
            <person name="Clum A."/>
            <person name="Steindorff A."/>
            <person name="Ohm R.A."/>
            <person name="Martin F."/>
            <person name="Silar P."/>
            <person name="Natvig D.O."/>
            <person name="Lalanne C."/>
            <person name="Gautier V."/>
            <person name="Ament-Velasquez S.L."/>
            <person name="Kruys A."/>
            <person name="Hutchinson M.I."/>
            <person name="Powell A.J."/>
            <person name="Barry K."/>
            <person name="Miller A.N."/>
            <person name="Grigoriev I.V."/>
            <person name="Debuchy R."/>
            <person name="Gladieux P."/>
            <person name="Hiltunen Thoren M."/>
            <person name="Johannesson H."/>
        </authorList>
    </citation>
    <scope>NUCLEOTIDE SEQUENCE</scope>
    <source>
        <strain evidence="2">CBS 958.72</strain>
    </source>
</reference>
<dbReference type="EMBL" id="JAULSN010000003">
    <property type="protein sequence ID" value="KAK3376989.1"/>
    <property type="molecule type" value="Genomic_DNA"/>
</dbReference>
<evidence type="ECO:0000313" key="3">
    <source>
        <dbReference type="Proteomes" id="UP001287356"/>
    </source>
</evidence>
<accession>A0AAE0KHW0</accession>
<feature type="region of interest" description="Disordered" evidence="1">
    <location>
        <begin position="31"/>
        <end position="51"/>
    </location>
</feature>
<evidence type="ECO:0008006" key="4">
    <source>
        <dbReference type="Google" id="ProtNLM"/>
    </source>
</evidence>
<feature type="compositionally biased region" description="Basic and acidic residues" evidence="1">
    <location>
        <begin position="558"/>
        <end position="569"/>
    </location>
</feature>
<keyword evidence="3" id="KW-1185">Reference proteome</keyword>
<proteinExistence type="predicted"/>
<feature type="compositionally biased region" description="Acidic residues" evidence="1">
    <location>
        <begin position="570"/>
        <end position="579"/>
    </location>
</feature>
<name>A0AAE0KHW0_9PEZI</name>
<evidence type="ECO:0000256" key="1">
    <source>
        <dbReference type="SAM" id="MobiDB-lite"/>
    </source>
</evidence>
<feature type="region of interest" description="Disordered" evidence="1">
    <location>
        <begin position="555"/>
        <end position="579"/>
    </location>
</feature>
<reference evidence="2" key="2">
    <citation type="submission" date="2023-06" db="EMBL/GenBank/DDBJ databases">
        <authorList>
            <consortium name="Lawrence Berkeley National Laboratory"/>
            <person name="Haridas S."/>
            <person name="Hensen N."/>
            <person name="Bonometti L."/>
            <person name="Westerberg I."/>
            <person name="Brannstrom I.O."/>
            <person name="Guillou S."/>
            <person name="Cros-Aarteil S."/>
            <person name="Calhoun S."/>
            <person name="Kuo A."/>
            <person name="Mondo S."/>
            <person name="Pangilinan J."/>
            <person name="Riley R."/>
            <person name="Labutti K."/>
            <person name="Andreopoulos B."/>
            <person name="Lipzen A."/>
            <person name="Chen C."/>
            <person name="Yanf M."/>
            <person name="Daum C."/>
            <person name="Ng V."/>
            <person name="Clum A."/>
            <person name="Steindorff A."/>
            <person name="Ohm R."/>
            <person name="Martin F."/>
            <person name="Silar P."/>
            <person name="Natvig D."/>
            <person name="Lalanne C."/>
            <person name="Gautier V."/>
            <person name="Ament-Velasquez S.L."/>
            <person name="Kruys A."/>
            <person name="Hutchinson M.I."/>
            <person name="Powell A.J."/>
            <person name="Barry K."/>
            <person name="Miller A.N."/>
            <person name="Grigoriev I.V."/>
            <person name="Debuchy R."/>
            <person name="Gladieux P."/>
            <person name="Thoren M.H."/>
            <person name="Johannesson H."/>
        </authorList>
    </citation>
    <scope>NUCLEOTIDE SEQUENCE</scope>
    <source>
        <strain evidence="2">CBS 958.72</strain>
    </source>
</reference>
<dbReference type="AlphaFoldDB" id="A0AAE0KHW0"/>
<comment type="caution">
    <text evidence="2">The sequence shown here is derived from an EMBL/GenBank/DDBJ whole genome shotgun (WGS) entry which is preliminary data.</text>
</comment>